<keyword evidence="3" id="KW-0285">Flavoprotein</keyword>
<dbReference type="PANTHER" id="PTHR43014:SF5">
    <property type="entry name" value="GLUTATHIONE REDUCTASE (NADPH)"/>
    <property type="match status" value="1"/>
</dbReference>
<keyword evidence="8" id="KW-1185">Reference proteome</keyword>
<evidence type="ECO:0000256" key="1">
    <source>
        <dbReference type="ARBA" id="ARBA00001974"/>
    </source>
</evidence>
<dbReference type="RefSeq" id="WP_260901159.1">
    <property type="nucleotide sequence ID" value="NZ_JAOCZP010000002.1"/>
</dbReference>
<keyword evidence="4" id="KW-0274">FAD</keyword>
<evidence type="ECO:0000313" key="8">
    <source>
        <dbReference type="Proteomes" id="UP001320831"/>
    </source>
</evidence>
<dbReference type="Gene3D" id="3.50.50.60">
    <property type="entry name" value="FAD/NAD(P)-binding domain"/>
    <property type="match status" value="2"/>
</dbReference>
<organism evidence="7 8">
    <name type="scientific">Chelativorans salis</name>
    <dbReference type="NCBI Taxonomy" id="2978478"/>
    <lineage>
        <taxon>Bacteria</taxon>
        <taxon>Pseudomonadati</taxon>
        <taxon>Pseudomonadota</taxon>
        <taxon>Alphaproteobacteria</taxon>
        <taxon>Hyphomicrobiales</taxon>
        <taxon>Phyllobacteriaceae</taxon>
        <taxon>Chelativorans</taxon>
    </lineage>
</organism>
<comment type="cofactor">
    <cofactor evidence="1">
        <name>FAD</name>
        <dbReference type="ChEBI" id="CHEBI:57692"/>
    </cofactor>
</comment>
<reference evidence="7 8" key="1">
    <citation type="submission" date="2022-09" db="EMBL/GenBank/DDBJ databases">
        <title>Chelativorans salina sp. nov., a novel slightly halophilic bacterium isolated from a saline lake sediment enrichment.</title>
        <authorList>
            <person name="Gao L."/>
            <person name="Fang B.-Z."/>
            <person name="Li W.-J."/>
        </authorList>
    </citation>
    <scope>NUCLEOTIDE SEQUENCE [LARGE SCALE GENOMIC DNA]</scope>
    <source>
        <strain evidence="7 8">EGI FJ00035</strain>
    </source>
</reference>
<dbReference type="InterPro" id="IPR016156">
    <property type="entry name" value="FAD/NAD-linked_Rdtase_dimer_sf"/>
</dbReference>
<evidence type="ECO:0000259" key="6">
    <source>
        <dbReference type="Pfam" id="PF07992"/>
    </source>
</evidence>
<dbReference type="InterPro" id="IPR004099">
    <property type="entry name" value="Pyr_nucl-diS_OxRdtase_dimer"/>
</dbReference>
<evidence type="ECO:0000313" key="7">
    <source>
        <dbReference type="EMBL" id="MCT7374666.1"/>
    </source>
</evidence>
<feature type="domain" description="FAD/NAD(P)-binding" evidence="6">
    <location>
        <begin position="5"/>
        <end position="318"/>
    </location>
</feature>
<dbReference type="PRINTS" id="PR00411">
    <property type="entry name" value="PNDRDTASEI"/>
</dbReference>
<gene>
    <name evidence="7" type="ORF">N5A92_06415</name>
</gene>
<comment type="similarity">
    <text evidence="2">Belongs to the class-I pyridine nucleotide-disulfide oxidoreductase family.</text>
</comment>
<dbReference type="Gene3D" id="3.30.390.30">
    <property type="match status" value="1"/>
</dbReference>
<evidence type="ECO:0000256" key="2">
    <source>
        <dbReference type="ARBA" id="ARBA00007532"/>
    </source>
</evidence>
<protein>
    <submittedName>
        <fullName evidence="7">NAD(P)/FAD-dependent oxidoreductase</fullName>
    </submittedName>
</protein>
<dbReference type="Pfam" id="PF07992">
    <property type="entry name" value="Pyr_redox_2"/>
    <property type="match status" value="1"/>
</dbReference>
<dbReference type="SUPFAM" id="SSF55424">
    <property type="entry name" value="FAD/NAD-linked reductases, dimerisation (C-terminal) domain"/>
    <property type="match status" value="1"/>
</dbReference>
<evidence type="ECO:0000259" key="5">
    <source>
        <dbReference type="Pfam" id="PF02852"/>
    </source>
</evidence>
<accession>A0ABT2LJA6</accession>
<dbReference type="EMBL" id="JAOCZP010000002">
    <property type="protein sequence ID" value="MCT7374666.1"/>
    <property type="molecule type" value="Genomic_DNA"/>
</dbReference>
<sequence length="448" mass="47842">MSNQFDLIVIGTGTAARVAATRIRAAGWSVAIVDYRPFGGTCALRGCDPKKILVGAASAIDHTRRMQDHGVAGVAHLNWPELNAFKRSFTDPVPAKQEKSYAEKGIHAFHGHARFTGPNSLNVEGNSLEARRALIAAGAEPVRLGIPGEEHLITSEQFLALKSLPERIVMVGGGYIAAEFSHIAALAGAQVTILQRGERLLKHFEPELVDWLMEKFRALGIDTQTKTSVEAVDKTSTGYRVTAASAAGEVTIEADLVVHAAGRVPNLGSLDLDRAGTSVKDGRLQLNDYLQSVSNPAVYAAGDAAQLGPPLTPVSSHDAEVVARNLLDGNRHKPDYRGVPSVAFTIPPIAAVGLSEEEASRKGLKFRKNIGKASDWFTARQTAESVYGFKMIVEEGSGRILGAHLVGPHVDEVINLFALAIRNNLTASALKQTIFAYPTGASDIGHML</sequence>
<dbReference type="PRINTS" id="PR00368">
    <property type="entry name" value="FADPNR"/>
</dbReference>
<dbReference type="InterPro" id="IPR023753">
    <property type="entry name" value="FAD/NAD-binding_dom"/>
</dbReference>
<comment type="caution">
    <text evidence="7">The sequence shown here is derived from an EMBL/GenBank/DDBJ whole genome shotgun (WGS) entry which is preliminary data.</text>
</comment>
<proteinExistence type="inferred from homology"/>
<dbReference type="Proteomes" id="UP001320831">
    <property type="component" value="Unassembled WGS sequence"/>
</dbReference>
<evidence type="ECO:0000256" key="4">
    <source>
        <dbReference type="ARBA" id="ARBA00022827"/>
    </source>
</evidence>
<evidence type="ECO:0000256" key="3">
    <source>
        <dbReference type="ARBA" id="ARBA00022630"/>
    </source>
</evidence>
<dbReference type="SUPFAM" id="SSF51905">
    <property type="entry name" value="FAD/NAD(P)-binding domain"/>
    <property type="match status" value="1"/>
</dbReference>
<feature type="domain" description="Pyridine nucleotide-disulphide oxidoreductase dimerisation" evidence="5">
    <location>
        <begin position="339"/>
        <end position="445"/>
    </location>
</feature>
<dbReference type="InterPro" id="IPR036188">
    <property type="entry name" value="FAD/NAD-bd_sf"/>
</dbReference>
<dbReference type="PANTHER" id="PTHR43014">
    <property type="entry name" value="MERCURIC REDUCTASE"/>
    <property type="match status" value="1"/>
</dbReference>
<dbReference type="PIRSF" id="PIRSF000350">
    <property type="entry name" value="Mercury_reductase_MerA"/>
    <property type="match status" value="1"/>
</dbReference>
<dbReference type="InterPro" id="IPR001100">
    <property type="entry name" value="Pyr_nuc-diS_OxRdtase"/>
</dbReference>
<dbReference type="Pfam" id="PF02852">
    <property type="entry name" value="Pyr_redox_dim"/>
    <property type="match status" value="1"/>
</dbReference>
<name>A0ABT2LJA6_9HYPH</name>